<evidence type="ECO:0000256" key="7">
    <source>
        <dbReference type="ARBA" id="ARBA00022857"/>
    </source>
</evidence>
<keyword evidence="14" id="KW-1207">Sterol metabolism</keyword>
<evidence type="ECO:0000256" key="8">
    <source>
        <dbReference type="ARBA" id="ARBA00022955"/>
    </source>
</evidence>
<feature type="transmembrane region" description="Helical" evidence="20">
    <location>
        <begin position="306"/>
        <end position="325"/>
    </location>
</feature>
<sequence length="446" mass="50758">MRVSRRSSSFGSGSLVGRRSSLCNKDVERIQQIVQRRRKPSPQLVFLAVAAAPVLALYLTTACRHLNEDPRPLFEVHSGDLYQAVSLFIAVFIIQLIFLCILPSDDYELRLPSGDKTIINANSFISCLLICLLYIFGASLKFYPGTLMYENFIYICALLSVVAIGLAFYLHQRAASEESTSDPFLIDFVYGRELQPSILDIDVKNLITQRLMLTFWALYILSAVWHSYDIRPKQPSAFYAIVTLQLLYIARRQWTEHLAYTNLDAQNDRAGFYRLWGVGVFLLMAYVSPVSVLANITKPTSSASRLLTWGLVIVNLISQWVNSATDLQKYQFRASNGKMKIGETDPFFISAKYKSENNEPAVSLLLGSGYHASCRHLNYTTEFLTFLTWTILQKNSPPITYLPLAVVGAVLLYRMYCDETRCLIKYGQYWIQYCNKVKYLLIPGVY</sequence>
<keyword evidence="21" id="KW-1185">Reference proteome</keyword>
<evidence type="ECO:0000256" key="5">
    <source>
        <dbReference type="ARBA" id="ARBA00022692"/>
    </source>
</evidence>
<dbReference type="Proteomes" id="UP000492821">
    <property type="component" value="Unassembled WGS sequence"/>
</dbReference>
<feature type="transmembrane region" description="Helical" evidence="20">
    <location>
        <begin position="211"/>
        <end position="228"/>
    </location>
</feature>
<dbReference type="GO" id="GO:0005789">
    <property type="term" value="C:endoplasmic reticulum membrane"/>
    <property type="evidence" value="ECO:0007669"/>
    <property type="project" value="TreeGrafter"/>
</dbReference>
<reference evidence="22" key="2">
    <citation type="submission" date="2020-10" db="UniProtKB">
        <authorList>
            <consortium name="WormBaseParasite"/>
        </authorList>
    </citation>
    <scope>IDENTIFICATION</scope>
</reference>
<proteinExistence type="inferred from homology"/>
<keyword evidence="3" id="KW-0444">Lipid biosynthesis</keyword>
<keyword evidence="15" id="KW-0753">Steroid metabolism</keyword>
<feature type="transmembrane region" description="Helical" evidence="20">
    <location>
        <begin position="123"/>
        <end position="140"/>
    </location>
</feature>
<feature type="transmembrane region" description="Helical" evidence="20">
    <location>
        <begin position="271"/>
        <end position="294"/>
    </location>
</feature>
<dbReference type="PANTHER" id="PTHR21257:SF38">
    <property type="entry name" value="7-DEHYDROCHOLESTEROL REDUCTASE"/>
    <property type="match status" value="1"/>
</dbReference>
<feature type="transmembrane region" description="Helical" evidence="20">
    <location>
        <begin position="81"/>
        <end position="102"/>
    </location>
</feature>
<dbReference type="GO" id="GO:0006695">
    <property type="term" value="P:cholesterol biosynthetic process"/>
    <property type="evidence" value="ECO:0007669"/>
    <property type="project" value="UniProtKB-KW"/>
</dbReference>
<evidence type="ECO:0000256" key="16">
    <source>
        <dbReference type="ARBA" id="ARBA00038851"/>
    </source>
</evidence>
<evidence type="ECO:0000313" key="22">
    <source>
        <dbReference type="WBParaSite" id="Pan_g23403.t1"/>
    </source>
</evidence>
<feature type="transmembrane region" description="Helical" evidence="20">
    <location>
        <begin position="399"/>
        <end position="416"/>
    </location>
</feature>
<evidence type="ECO:0000256" key="12">
    <source>
        <dbReference type="ARBA" id="ARBA00023098"/>
    </source>
</evidence>
<keyword evidence="10" id="KW-0560">Oxidoreductase</keyword>
<keyword evidence="9 20" id="KW-1133">Transmembrane helix</keyword>
<reference evidence="21" key="1">
    <citation type="journal article" date="2013" name="Genetics">
        <title>The draft genome and transcriptome of Panagrellus redivivus are shaped by the harsh demands of a free-living lifestyle.</title>
        <authorList>
            <person name="Srinivasan J."/>
            <person name="Dillman A.R."/>
            <person name="Macchietto M.G."/>
            <person name="Heikkinen L."/>
            <person name="Lakso M."/>
            <person name="Fracchia K.M."/>
            <person name="Antoshechkin I."/>
            <person name="Mortazavi A."/>
            <person name="Wong G."/>
            <person name="Sternberg P.W."/>
        </authorList>
    </citation>
    <scope>NUCLEOTIDE SEQUENCE [LARGE SCALE GENOMIC DNA]</scope>
    <source>
        <strain evidence="21">MT8872</strain>
    </source>
</reference>
<dbReference type="GO" id="GO:0016132">
    <property type="term" value="P:brassinosteroid biosynthetic process"/>
    <property type="evidence" value="ECO:0007669"/>
    <property type="project" value="TreeGrafter"/>
</dbReference>
<evidence type="ECO:0000256" key="19">
    <source>
        <dbReference type="ARBA" id="ARBA00047826"/>
    </source>
</evidence>
<dbReference type="PANTHER" id="PTHR21257">
    <property type="entry name" value="DELTA(14)-STEROL REDUCTASE"/>
    <property type="match status" value="1"/>
</dbReference>
<evidence type="ECO:0000256" key="10">
    <source>
        <dbReference type="ARBA" id="ARBA00023002"/>
    </source>
</evidence>
<dbReference type="AlphaFoldDB" id="A0A7E4VP17"/>
<evidence type="ECO:0000256" key="18">
    <source>
        <dbReference type="ARBA" id="ARBA00047795"/>
    </source>
</evidence>
<keyword evidence="13 20" id="KW-0472">Membrane</keyword>
<feature type="transmembrane region" description="Helical" evidence="20">
    <location>
        <begin position="44"/>
        <end position="61"/>
    </location>
</feature>
<keyword evidence="7" id="KW-0521">NADP</keyword>
<evidence type="ECO:0000256" key="14">
    <source>
        <dbReference type="ARBA" id="ARBA00023166"/>
    </source>
</evidence>
<accession>A0A7E4VP17</accession>
<dbReference type="EC" id="1.3.1.21" evidence="16"/>
<evidence type="ECO:0000256" key="17">
    <source>
        <dbReference type="ARBA" id="ARBA00042688"/>
    </source>
</evidence>
<evidence type="ECO:0000256" key="20">
    <source>
        <dbReference type="SAM" id="Phobius"/>
    </source>
</evidence>
<comment type="subcellular location">
    <subcellularLocation>
        <location evidence="1">Membrane</location>
        <topology evidence="1">Multi-pass membrane protein</topology>
    </subcellularLocation>
</comment>
<evidence type="ECO:0000256" key="6">
    <source>
        <dbReference type="ARBA" id="ARBA00022778"/>
    </source>
</evidence>
<comment type="similarity">
    <text evidence="2">Belongs to the ERG4/ERG24 family.</text>
</comment>
<evidence type="ECO:0000256" key="15">
    <source>
        <dbReference type="ARBA" id="ARBA00023221"/>
    </source>
</evidence>
<evidence type="ECO:0000256" key="9">
    <source>
        <dbReference type="ARBA" id="ARBA00022989"/>
    </source>
</evidence>
<evidence type="ECO:0000256" key="3">
    <source>
        <dbReference type="ARBA" id="ARBA00022516"/>
    </source>
</evidence>
<evidence type="ECO:0000256" key="11">
    <source>
        <dbReference type="ARBA" id="ARBA00023011"/>
    </source>
</evidence>
<name>A0A7E4VP17_PANRE</name>
<evidence type="ECO:0000256" key="4">
    <source>
        <dbReference type="ARBA" id="ARBA00022548"/>
    </source>
</evidence>
<dbReference type="GO" id="GO:0047598">
    <property type="term" value="F:7-dehydrocholesterol reductase activity"/>
    <property type="evidence" value="ECO:0007669"/>
    <property type="project" value="UniProtKB-EC"/>
</dbReference>
<evidence type="ECO:0000256" key="13">
    <source>
        <dbReference type="ARBA" id="ARBA00023136"/>
    </source>
</evidence>
<protein>
    <recommendedName>
        <fullName evidence="16">7-dehydrocholesterol reductase</fullName>
        <ecNumber evidence="16">1.3.1.21</ecNumber>
    </recommendedName>
    <alternativeName>
        <fullName evidence="17">Sterol Delta(7)-reductase</fullName>
    </alternativeName>
</protein>
<organism evidence="21 22">
    <name type="scientific">Panagrellus redivivus</name>
    <name type="common">Microworm</name>
    <dbReference type="NCBI Taxonomy" id="6233"/>
    <lineage>
        <taxon>Eukaryota</taxon>
        <taxon>Metazoa</taxon>
        <taxon>Ecdysozoa</taxon>
        <taxon>Nematoda</taxon>
        <taxon>Chromadorea</taxon>
        <taxon>Rhabditida</taxon>
        <taxon>Tylenchina</taxon>
        <taxon>Panagrolaimomorpha</taxon>
        <taxon>Panagrolaimoidea</taxon>
        <taxon>Panagrolaimidae</taxon>
        <taxon>Panagrellus</taxon>
    </lineage>
</organism>
<feature type="transmembrane region" description="Helical" evidence="20">
    <location>
        <begin position="152"/>
        <end position="170"/>
    </location>
</feature>
<dbReference type="Pfam" id="PF01222">
    <property type="entry name" value="ERG4_ERG24"/>
    <property type="match status" value="1"/>
</dbReference>
<comment type="catalytic activity">
    <reaction evidence="19">
        <text>7-dehydrodesmosterol + NADPH + H(+) = desmosterol + NADP(+)</text>
        <dbReference type="Rhea" id="RHEA:46740"/>
        <dbReference type="ChEBI" id="CHEBI:15378"/>
        <dbReference type="ChEBI" id="CHEBI:17737"/>
        <dbReference type="ChEBI" id="CHEBI:27910"/>
        <dbReference type="ChEBI" id="CHEBI:57783"/>
        <dbReference type="ChEBI" id="CHEBI:58349"/>
    </reaction>
    <physiologicalReaction direction="left-to-right" evidence="19">
        <dbReference type="Rhea" id="RHEA:46741"/>
    </physiologicalReaction>
</comment>
<comment type="catalytic activity">
    <reaction evidence="18">
        <text>cholesterol + NADP(+) = 7-dehydrocholesterol + NADPH + H(+)</text>
        <dbReference type="Rhea" id="RHEA:23984"/>
        <dbReference type="ChEBI" id="CHEBI:15378"/>
        <dbReference type="ChEBI" id="CHEBI:16113"/>
        <dbReference type="ChEBI" id="CHEBI:17759"/>
        <dbReference type="ChEBI" id="CHEBI:57783"/>
        <dbReference type="ChEBI" id="CHEBI:58349"/>
        <dbReference type="EC" id="1.3.1.21"/>
    </reaction>
    <physiologicalReaction direction="right-to-left" evidence="18">
        <dbReference type="Rhea" id="RHEA:23986"/>
    </physiologicalReaction>
</comment>
<dbReference type="Gene3D" id="1.20.120.1630">
    <property type="match status" value="1"/>
</dbReference>
<evidence type="ECO:0000313" key="21">
    <source>
        <dbReference type="Proteomes" id="UP000492821"/>
    </source>
</evidence>
<dbReference type="WBParaSite" id="Pan_g23403.t1">
    <property type="protein sequence ID" value="Pan_g23403.t1"/>
    <property type="gene ID" value="Pan_g23403"/>
</dbReference>
<keyword evidence="6" id="KW-0152">Cholesterol biosynthesis</keyword>
<evidence type="ECO:0000256" key="2">
    <source>
        <dbReference type="ARBA" id="ARBA00005402"/>
    </source>
</evidence>
<keyword evidence="4" id="KW-0153">Cholesterol metabolism</keyword>
<dbReference type="InterPro" id="IPR001171">
    <property type="entry name" value="ERG24_DHCR-like"/>
</dbReference>
<keyword evidence="5 20" id="KW-0812">Transmembrane</keyword>
<evidence type="ECO:0000256" key="1">
    <source>
        <dbReference type="ARBA" id="ARBA00004141"/>
    </source>
</evidence>
<keyword evidence="8" id="KW-0752">Steroid biosynthesis</keyword>
<keyword evidence="11" id="KW-0756">Sterol biosynthesis</keyword>
<keyword evidence="12" id="KW-0443">Lipid metabolism</keyword>